<feature type="compositionally biased region" description="Basic and acidic residues" evidence="1">
    <location>
        <begin position="59"/>
        <end position="76"/>
    </location>
</feature>
<dbReference type="EMBL" id="JACSDY010000023">
    <property type="protein sequence ID" value="KAF7390546.1"/>
    <property type="molecule type" value="Genomic_DNA"/>
</dbReference>
<name>A0A834JL74_VESPE</name>
<evidence type="ECO:0000256" key="1">
    <source>
        <dbReference type="SAM" id="MobiDB-lite"/>
    </source>
</evidence>
<feature type="compositionally biased region" description="Basic and acidic residues" evidence="1">
    <location>
        <begin position="21"/>
        <end position="39"/>
    </location>
</feature>
<keyword evidence="3" id="KW-1185">Reference proteome</keyword>
<feature type="compositionally biased region" description="Basic and acidic residues" evidence="1">
    <location>
        <begin position="83"/>
        <end position="106"/>
    </location>
</feature>
<protein>
    <submittedName>
        <fullName evidence="2">Uncharacterized protein</fullName>
    </submittedName>
</protein>
<comment type="caution">
    <text evidence="2">The sequence shown here is derived from an EMBL/GenBank/DDBJ whole genome shotgun (WGS) entry which is preliminary data.</text>
</comment>
<dbReference type="Proteomes" id="UP000600918">
    <property type="component" value="Unassembled WGS sequence"/>
</dbReference>
<accession>A0A834JL74</accession>
<reference evidence="2" key="1">
    <citation type="journal article" date="2020" name="G3 (Bethesda)">
        <title>High-Quality Assemblies for Three Invasive Social Wasps from the &lt;i&gt;Vespula&lt;/i&gt; Genus.</title>
        <authorList>
            <person name="Harrop T.W.R."/>
            <person name="Guhlin J."/>
            <person name="McLaughlin G.M."/>
            <person name="Permina E."/>
            <person name="Stockwell P."/>
            <person name="Gilligan J."/>
            <person name="Le Lec M.F."/>
            <person name="Gruber M.A.M."/>
            <person name="Quinn O."/>
            <person name="Lovegrove M."/>
            <person name="Duncan E.J."/>
            <person name="Remnant E.J."/>
            <person name="Van Eeckhoven J."/>
            <person name="Graham B."/>
            <person name="Knapp R.A."/>
            <person name="Langford K.W."/>
            <person name="Kronenberg Z."/>
            <person name="Press M.O."/>
            <person name="Eacker S.M."/>
            <person name="Wilson-Rankin E.E."/>
            <person name="Purcell J."/>
            <person name="Lester P.J."/>
            <person name="Dearden P.K."/>
        </authorList>
    </citation>
    <scope>NUCLEOTIDE SEQUENCE</scope>
    <source>
        <strain evidence="2">Volc-1</strain>
    </source>
</reference>
<organism evidence="2 3">
    <name type="scientific">Vespula pensylvanica</name>
    <name type="common">Western yellow jacket</name>
    <name type="synonym">Wasp</name>
    <dbReference type="NCBI Taxonomy" id="30213"/>
    <lineage>
        <taxon>Eukaryota</taxon>
        <taxon>Metazoa</taxon>
        <taxon>Ecdysozoa</taxon>
        <taxon>Arthropoda</taxon>
        <taxon>Hexapoda</taxon>
        <taxon>Insecta</taxon>
        <taxon>Pterygota</taxon>
        <taxon>Neoptera</taxon>
        <taxon>Endopterygota</taxon>
        <taxon>Hymenoptera</taxon>
        <taxon>Apocrita</taxon>
        <taxon>Aculeata</taxon>
        <taxon>Vespoidea</taxon>
        <taxon>Vespidae</taxon>
        <taxon>Vespinae</taxon>
        <taxon>Vespula</taxon>
    </lineage>
</organism>
<evidence type="ECO:0000313" key="2">
    <source>
        <dbReference type="EMBL" id="KAF7390546.1"/>
    </source>
</evidence>
<dbReference type="AlphaFoldDB" id="A0A834JL74"/>
<evidence type="ECO:0000313" key="3">
    <source>
        <dbReference type="Proteomes" id="UP000600918"/>
    </source>
</evidence>
<proteinExistence type="predicted"/>
<gene>
    <name evidence="2" type="ORF">H0235_017708</name>
</gene>
<feature type="compositionally biased region" description="Acidic residues" evidence="1">
    <location>
        <begin position="1"/>
        <end position="12"/>
    </location>
</feature>
<sequence>MEIPEKEDEEGGEAGGGGGGGKEELPADTHHFCHNRDIKSVTTKPVGGKEGDDASSLKPIEEAALKETDRRDEGKLKAKAKAKVREDRRAKSLLGSEKRASDRLPP</sequence>
<feature type="region of interest" description="Disordered" evidence="1">
    <location>
        <begin position="1"/>
        <end position="106"/>
    </location>
</feature>